<dbReference type="InterPro" id="IPR006579">
    <property type="entry name" value="Pre_C2HC_dom"/>
</dbReference>
<comment type="caution">
    <text evidence="3">The sequence shown here is derived from an EMBL/GenBank/DDBJ whole genome shotgun (WGS) entry which is preliminary data.</text>
</comment>
<dbReference type="AlphaFoldDB" id="A0A4C2A6K1"/>
<feature type="domain" description="Pre-C2HC" evidence="2">
    <location>
        <begin position="167"/>
        <end position="236"/>
    </location>
</feature>
<accession>A0A4C2A6K1</accession>
<feature type="region of interest" description="Disordered" evidence="1">
    <location>
        <begin position="1"/>
        <end position="83"/>
    </location>
</feature>
<dbReference type="OrthoDB" id="8446474at2759"/>
<evidence type="ECO:0000313" key="4">
    <source>
        <dbReference type="Proteomes" id="UP000299102"/>
    </source>
</evidence>
<evidence type="ECO:0000313" key="3">
    <source>
        <dbReference type="EMBL" id="GBP95718.1"/>
    </source>
</evidence>
<reference evidence="3 4" key="1">
    <citation type="journal article" date="2019" name="Commun. Biol.">
        <title>The bagworm genome reveals a unique fibroin gene that provides high tensile strength.</title>
        <authorList>
            <person name="Kono N."/>
            <person name="Nakamura H."/>
            <person name="Ohtoshi R."/>
            <person name="Tomita M."/>
            <person name="Numata K."/>
            <person name="Arakawa K."/>
        </authorList>
    </citation>
    <scope>NUCLEOTIDE SEQUENCE [LARGE SCALE GENOMIC DNA]</scope>
</reference>
<keyword evidence="4" id="KW-1185">Reference proteome</keyword>
<dbReference type="EMBL" id="BGZK01002671">
    <property type="protein sequence ID" value="GBP95718.1"/>
    <property type="molecule type" value="Genomic_DNA"/>
</dbReference>
<sequence>MSNICKKAKVARDQPEIDPSSAPTSRANDAKPSPAAVQQTQTTSTAPVESTRNPVPASTQAVTAKTASRTGAKPIAPPRPKLPPPIFLRKGANFLQISTDGTRLRINYRKAVRTADDGIKIHCPDVETFRSLDKYLVDFKVQFHTYALEEERKLKAVISGIPTNFPVDEIQANLCGQGFPVHSVHRLCRRDGSPIWLVLAVLPRIDEAKNIFNNLNRVCGLSGIRVEASHKKGGPGQCHRCQLYGHALNLFIIIGLIPIGLKVGP</sequence>
<proteinExistence type="predicted"/>
<gene>
    <name evidence="3" type="primary">gag</name>
    <name evidence="3" type="ORF">EVAR_70146_1</name>
</gene>
<feature type="compositionally biased region" description="Low complexity" evidence="1">
    <location>
        <begin position="32"/>
        <end position="48"/>
    </location>
</feature>
<evidence type="ECO:0000259" key="2">
    <source>
        <dbReference type="SMART" id="SM00596"/>
    </source>
</evidence>
<dbReference type="SMART" id="SM00596">
    <property type="entry name" value="PRE_C2HC"/>
    <property type="match status" value="1"/>
</dbReference>
<feature type="compositionally biased region" description="Polar residues" evidence="1">
    <location>
        <begin position="50"/>
        <end position="69"/>
    </location>
</feature>
<organism evidence="3 4">
    <name type="scientific">Eumeta variegata</name>
    <name type="common">Bagworm moth</name>
    <name type="synonym">Eumeta japonica</name>
    <dbReference type="NCBI Taxonomy" id="151549"/>
    <lineage>
        <taxon>Eukaryota</taxon>
        <taxon>Metazoa</taxon>
        <taxon>Ecdysozoa</taxon>
        <taxon>Arthropoda</taxon>
        <taxon>Hexapoda</taxon>
        <taxon>Insecta</taxon>
        <taxon>Pterygota</taxon>
        <taxon>Neoptera</taxon>
        <taxon>Endopterygota</taxon>
        <taxon>Lepidoptera</taxon>
        <taxon>Glossata</taxon>
        <taxon>Ditrysia</taxon>
        <taxon>Tineoidea</taxon>
        <taxon>Psychidae</taxon>
        <taxon>Oiketicinae</taxon>
        <taxon>Eumeta</taxon>
    </lineage>
</organism>
<dbReference type="Pfam" id="PF07530">
    <property type="entry name" value="PRE_C2HC"/>
    <property type="match status" value="1"/>
</dbReference>
<evidence type="ECO:0000256" key="1">
    <source>
        <dbReference type="SAM" id="MobiDB-lite"/>
    </source>
</evidence>
<name>A0A4C2A6K1_EUMVA</name>
<protein>
    <submittedName>
        <fullName evidence="3">Nucleic-acid-binding protein from mobile element jockey</fullName>
    </submittedName>
</protein>
<dbReference type="Proteomes" id="UP000299102">
    <property type="component" value="Unassembled WGS sequence"/>
</dbReference>